<organism evidence="1 2">
    <name type="scientific">Aurantiacibacter gangjinensis</name>
    <dbReference type="NCBI Taxonomy" id="502682"/>
    <lineage>
        <taxon>Bacteria</taxon>
        <taxon>Pseudomonadati</taxon>
        <taxon>Pseudomonadota</taxon>
        <taxon>Alphaproteobacteria</taxon>
        <taxon>Sphingomonadales</taxon>
        <taxon>Erythrobacteraceae</taxon>
        <taxon>Aurantiacibacter</taxon>
    </lineage>
</organism>
<dbReference type="Pfam" id="PF09826">
    <property type="entry name" value="Beta_propel"/>
    <property type="match status" value="1"/>
</dbReference>
<dbReference type="Proteomes" id="UP000053070">
    <property type="component" value="Unassembled WGS sequence"/>
</dbReference>
<gene>
    <name evidence="1" type="ORF">AAW01_03020</name>
</gene>
<comment type="caution">
    <text evidence="1">The sequence shown here is derived from an EMBL/GenBank/DDBJ whole genome shotgun (WGS) entry which is preliminary data.</text>
</comment>
<proteinExistence type="predicted"/>
<keyword evidence="2" id="KW-1185">Reference proteome</keyword>
<evidence type="ECO:0000313" key="2">
    <source>
        <dbReference type="Proteomes" id="UP000053070"/>
    </source>
</evidence>
<dbReference type="EMBL" id="LBHC01000001">
    <property type="protein sequence ID" value="KLE32992.1"/>
    <property type="molecule type" value="Genomic_DNA"/>
</dbReference>
<dbReference type="AlphaFoldDB" id="A0A0G9MQI2"/>
<dbReference type="STRING" id="502682.BMF35_a2025"/>
<dbReference type="InterPro" id="IPR019198">
    <property type="entry name" value="Beta_propeller_containing"/>
</dbReference>
<protein>
    <submittedName>
        <fullName evidence="1">Uncharacterized protein</fullName>
    </submittedName>
</protein>
<dbReference type="KEGG" id="egn:BMF35_a2025"/>
<name>A0A0G9MQI2_9SPHN</name>
<dbReference type="OrthoDB" id="7439267at2"/>
<sequence>MRLILLAFAAAVVPLSSVQAQTWENRQVERLAWPEWQRFESEAEFRRYIREVRRIKRNLTRQQQAGLVPDILVAQAQVDPEDCDPLFANCPVEDDGSDEAMITVTGTRVQSSSMTSAAPVAVVDSESITNNQSAGVDEGDIVKRIGDYLLVLQDGRIFAANFRTMELTDRIDVYRRDEDGDPIGADWYDEMLVQGDHILVTAYSYYDDASELSVFRLDRETGRIERRGVFLISSEDYYDVDNYATRVIGDRLVIYTPYELNDLENRRNRPVVRRWSPVEDFEDEAGDQMLNARGIYRPVFGVYDPVVHTISICDLGDLDEDELRCDSTGFIAGSEAEMYVSPENIYLATNAADYNDQSSWRVCRSREAGFVSSNSPPPGAVFRMPMRRLSDVEVLSIRGEVFNQFSMDEYDGRFRMLLNWDSFECQDDWWRARTIPGDLELVNASRNAFSDTYREAPDFRFTTLPPSPEGEMENRFIGDWLLYGSRSRYGRPPEDDETALTANLFAVPVASPQDVAPVALDHEVTRIESLGQDAIVTGYRDDTGLRISYINLSQTANVADSVKLQNRYESESRSHAFNAALYPEGEGLMGLPTVAAEEESGRYPWNSDQSDISFLRFSPEGRLTDLDAVRSVVPEEDEIEGYDCEVSCVDWYGNARPIFIERSIFALMGTEIVETGIANDRVQVLRRLDLTKAVDAD</sequence>
<dbReference type="PATRIC" id="fig|502682.8.peg.615"/>
<evidence type="ECO:0000313" key="1">
    <source>
        <dbReference type="EMBL" id="KLE32992.1"/>
    </source>
</evidence>
<reference evidence="1 2" key="1">
    <citation type="submission" date="2015-04" db="EMBL/GenBank/DDBJ databases">
        <title>The draft genome sequence of Erythrobacr gangjinensis K7-2.</title>
        <authorList>
            <person name="Zhuang L."/>
            <person name="Liu Y."/>
            <person name="Shao Z."/>
        </authorList>
    </citation>
    <scope>NUCLEOTIDE SEQUENCE [LARGE SCALE GENOMIC DNA]</scope>
    <source>
        <strain evidence="1 2">K7-2</strain>
    </source>
</reference>
<dbReference type="RefSeq" id="WP_047005842.1">
    <property type="nucleotide sequence ID" value="NZ_CP018097.1"/>
</dbReference>
<accession>A0A0G9MQI2</accession>